<dbReference type="Gene3D" id="3.20.20.370">
    <property type="entry name" value="Glycoside hydrolase/deacetylase"/>
    <property type="match status" value="1"/>
</dbReference>
<accession>A0A919JCB9</accession>
<dbReference type="AlphaFoldDB" id="A0A919JCB9"/>
<dbReference type="InterPro" id="IPR002509">
    <property type="entry name" value="NODB_dom"/>
</dbReference>
<dbReference type="InterPro" id="IPR027791">
    <property type="entry name" value="Galactosyl_T_C"/>
</dbReference>
<gene>
    <name evidence="3" type="ORF">Ani05nite_05160</name>
</gene>
<protein>
    <recommendedName>
        <fullName evidence="2">NodB homology domain-containing protein</fullName>
    </recommendedName>
</protein>
<dbReference type="Proteomes" id="UP000647172">
    <property type="component" value="Unassembled WGS sequence"/>
</dbReference>
<dbReference type="Pfam" id="PF02709">
    <property type="entry name" value="Glyco_transf_7C"/>
    <property type="match status" value="1"/>
</dbReference>
<name>A0A919JCB9_9ACTN</name>
<dbReference type="Gene3D" id="3.90.550.10">
    <property type="entry name" value="Spore Coat Polysaccharide Biosynthesis Protein SpsA, Chain A"/>
    <property type="match status" value="2"/>
</dbReference>
<dbReference type="GO" id="GO:0016740">
    <property type="term" value="F:transferase activity"/>
    <property type="evidence" value="ECO:0007669"/>
    <property type="project" value="UniProtKB-KW"/>
</dbReference>
<dbReference type="SUPFAM" id="SSF53448">
    <property type="entry name" value="Nucleotide-diphospho-sugar transferases"/>
    <property type="match status" value="2"/>
</dbReference>
<evidence type="ECO:0000313" key="3">
    <source>
        <dbReference type="EMBL" id="GIE46982.1"/>
    </source>
</evidence>
<dbReference type="PANTHER" id="PTHR43685:SF2">
    <property type="entry name" value="GLYCOSYLTRANSFERASE 2-LIKE DOMAIN-CONTAINING PROTEIN"/>
    <property type="match status" value="1"/>
</dbReference>
<keyword evidence="1" id="KW-0808">Transferase</keyword>
<comment type="caution">
    <text evidence="3">The sequence shown here is derived from an EMBL/GenBank/DDBJ whole genome shotgun (WGS) entry which is preliminary data.</text>
</comment>
<keyword evidence="4" id="KW-1185">Reference proteome</keyword>
<evidence type="ECO:0000313" key="4">
    <source>
        <dbReference type="Proteomes" id="UP000647172"/>
    </source>
</evidence>
<dbReference type="InterPro" id="IPR001173">
    <property type="entry name" value="Glyco_trans_2-like"/>
</dbReference>
<dbReference type="Pfam" id="PF01522">
    <property type="entry name" value="Polysacc_deac_1"/>
    <property type="match status" value="1"/>
</dbReference>
<dbReference type="GO" id="GO:0005975">
    <property type="term" value="P:carbohydrate metabolic process"/>
    <property type="evidence" value="ECO:0007669"/>
    <property type="project" value="InterPro"/>
</dbReference>
<evidence type="ECO:0000256" key="1">
    <source>
        <dbReference type="ARBA" id="ARBA00022679"/>
    </source>
</evidence>
<dbReference type="PROSITE" id="PS51677">
    <property type="entry name" value="NODB"/>
    <property type="match status" value="1"/>
</dbReference>
<organism evidence="3 4">
    <name type="scientific">Actinoplanes nipponensis</name>
    <dbReference type="NCBI Taxonomy" id="135950"/>
    <lineage>
        <taxon>Bacteria</taxon>
        <taxon>Bacillati</taxon>
        <taxon>Actinomycetota</taxon>
        <taxon>Actinomycetes</taxon>
        <taxon>Micromonosporales</taxon>
        <taxon>Micromonosporaceae</taxon>
        <taxon>Actinoplanes</taxon>
    </lineage>
</organism>
<dbReference type="GO" id="GO:0016810">
    <property type="term" value="F:hydrolase activity, acting on carbon-nitrogen (but not peptide) bonds"/>
    <property type="evidence" value="ECO:0007669"/>
    <property type="project" value="InterPro"/>
</dbReference>
<reference evidence="3" key="1">
    <citation type="submission" date="2021-01" db="EMBL/GenBank/DDBJ databases">
        <title>Whole genome shotgun sequence of Actinoplanes nipponensis NBRC 14063.</title>
        <authorList>
            <person name="Komaki H."/>
            <person name="Tamura T."/>
        </authorList>
    </citation>
    <scope>NUCLEOTIDE SEQUENCE</scope>
    <source>
        <strain evidence="3">NBRC 14063</strain>
    </source>
</reference>
<proteinExistence type="predicted"/>
<sequence>MGNAVDASSVLFSIIIPTYERRDIVLSTVSSVVATRRPWPCELIVVVDGSRDGTVEALRGLDLPLPLTVHEQPNQGSAAARNAGAAAARGRYLLFLDDDMTVEADLLVEHGKTLAAGADAVVGHMELDPRSPRNLLTRGIERWAAQRKARLDRSAGRLGVGDFLSGQLSVRAEWFARLGGFDAGLTANGTFGGEDTDLVYRLLQDGARVRANLSAVSHQHYVVSPEQNIRQWTQAGRADTMLARKHPGLGAILTANHGGNTAAGRLLRALAMLPDGVTRAAGEVVVRRVGRGRMDLPTEYLFARFRDSVYWRAVRQNGGLDVSADAGPLILAYHAIADLTDSRNGQYGVPPELFAEHIAALREAGHRFIDADDLLEHLDGRPLPPRSVLLTFDDAYSSVLTDAAPVLDRLGIRGVVCVVGDQIGGYNAWVADHGGARLPLLDAAQLATLRAGGWEIASHSRRHAHLTTLGAGDLRADLRAGRDALTAAGLGTPRIFVYPYGEHDSRLRAHVRRAGFDAALAVTTEHAHPGPHNRYALPRVEAKRDTTPAALLRMMADPARTRPGVRVGRELHALATAVGVTAVLSRSRRKGATGAGVGSPAAWCGEFELSGDLAPTGVVAARDETTMRVLVRLHGEPLGYLSLPRTGTAADVAEIRAAAWREFGAALQAHLAAEGARIPADSERTAWRPAAAPPACPNRVDTDELFSVVVCTRNRSESLPACLDRLAAVDHPAVEFLIVDNAPADASTELLVKSYAAADERFRYLCEPRPGLSRARNAGLAAARGRYIAYTDDDVAVDAGWLRGLARGFQRRADVVCVTGLVGTASIANDSEAYCDARLLSWSTRTSPQLFDMSASRRSDALYPFSAGIFGTGASFAFDRERLVGLGGFDEALGAGTRTRGGEDLDAFVRVLLGGGAIAYEPSAVVWHHHRADEDSLLQQMYGYGTGLTAYLTKLVLHADTRMQVLRRVPAGLARIALIKRQTDERMAASVTAPRGALRREFTGYLAGPWLYAAARRAARRSEART</sequence>
<dbReference type="CDD" id="cd10918">
    <property type="entry name" value="CE4_NodB_like_5s_6s"/>
    <property type="match status" value="1"/>
</dbReference>
<dbReference type="SUPFAM" id="SSF88713">
    <property type="entry name" value="Glycoside hydrolase/deacetylase"/>
    <property type="match status" value="1"/>
</dbReference>
<dbReference type="Pfam" id="PF00535">
    <property type="entry name" value="Glycos_transf_2"/>
    <property type="match status" value="2"/>
</dbReference>
<dbReference type="InterPro" id="IPR029044">
    <property type="entry name" value="Nucleotide-diphossugar_trans"/>
</dbReference>
<feature type="domain" description="NodB homology" evidence="2">
    <location>
        <begin position="386"/>
        <end position="583"/>
    </location>
</feature>
<evidence type="ECO:0000259" key="2">
    <source>
        <dbReference type="PROSITE" id="PS51677"/>
    </source>
</evidence>
<dbReference type="EMBL" id="BOMQ01000008">
    <property type="protein sequence ID" value="GIE46982.1"/>
    <property type="molecule type" value="Genomic_DNA"/>
</dbReference>
<dbReference type="PANTHER" id="PTHR43685">
    <property type="entry name" value="GLYCOSYLTRANSFERASE"/>
    <property type="match status" value="1"/>
</dbReference>
<dbReference type="InterPro" id="IPR050834">
    <property type="entry name" value="Glycosyltransf_2"/>
</dbReference>
<dbReference type="InterPro" id="IPR011330">
    <property type="entry name" value="Glyco_hydro/deAcase_b/a-brl"/>
</dbReference>
<dbReference type="CDD" id="cd00761">
    <property type="entry name" value="Glyco_tranf_GTA_type"/>
    <property type="match status" value="1"/>
</dbReference>